<proteinExistence type="predicted"/>
<accession>A6K4Y5</accession>
<gene>
    <name evidence="1" type="ORF">rCG_47006</name>
</gene>
<evidence type="ECO:0000313" key="1">
    <source>
        <dbReference type="EMBL" id="EDL75925.1"/>
    </source>
</evidence>
<dbReference type="AlphaFoldDB" id="A6K4Y5"/>
<name>A6K4Y5_RAT</name>
<organism evidence="1 2">
    <name type="scientific">Rattus norvegicus</name>
    <name type="common">Rat</name>
    <dbReference type="NCBI Taxonomy" id="10116"/>
    <lineage>
        <taxon>Eukaryota</taxon>
        <taxon>Metazoa</taxon>
        <taxon>Chordata</taxon>
        <taxon>Craniata</taxon>
        <taxon>Vertebrata</taxon>
        <taxon>Euteleostomi</taxon>
        <taxon>Mammalia</taxon>
        <taxon>Eutheria</taxon>
        <taxon>Euarchontoglires</taxon>
        <taxon>Glires</taxon>
        <taxon>Rodentia</taxon>
        <taxon>Myomorpha</taxon>
        <taxon>Muroidea</taxon>
        <taxon>Muridae</taxon>
        <taxon>Murinae</taxon>
        <taxon>Rattus</taxon>
    </lineage>
</organism>
<protein>
    <submittedName>
        <fullName evidence="1">RCG47006</fullName>
    </submittedName>
</protein>
<dbReference type="EMBL" id="CH474018">
    <property type="protein sequence ID" value="EDL75925.1"/>
    <property type="molecule type" value="Genomic_DNA"/>
</dbReference>
<dbReference type="Proteomes" id="UP000234681">
    <property type="component" value="Chromosome 11"/>
</dbReference>
<sequence length="32" mass="3876">MKDDKMMCKYSRRLLKNHTNKKEGLMLVCQCE</sequence>
<reference evidence="2" key="1">
    <citation type="submission" date="2005-09" db="EMBL/GenBank/DDBJ databases">
        <authorList>
            <person name="Mural R.J."/>
            <person name="Li P.W."/>
            <person name="Adams M.D."/>
            <person name="Amanatides P.G."/>
            <person name="Baden-Tillson H."/>
            <person name="Barnstead M."/>
            <person name="Chin S.H."/>
            <person name="Dew I."/>
            <person name="Evans C.A."/>
            <person name="Ferriera S."/>
            <person name="Flanigan M."/>
            <person name="Fosler C."/>
            <person name="Glodek A."/>
            <person name="Gu Z."/>
            <person name="Holt R.A."/>
            <person name="Jennings D."/>
            <person name="Kraft C.L."/>
            <person name="Lu F."/>
            <person name="Nguyen T."/>
            <person name="Nusskern D.R."/>
            <person name="Pfannkoch C.M."/>
            <person name="Sitter C."/>
            <person name="Sutton G.G."/>
            <person name="Venter J.C."/>
            <person name="Wang Z."/>
            <person name="Woodage T."/>
            <person name="Zheng X.H."/>
            <person name="Zhong F."/>
        </authorList>
    </citation>
    <scope>NUCLEOTIDE SEQUENCE [LARGE SCALE GENOMIC DNA]</scope>
    <source>
        <strain>BN</strain>
        <strain evidence="2">Sprague-Dawley</strain>
    </source>
</reference>
<evidence type="ECO:0000313" key="2">
    <source>
        <dbReference type="Proteomes" id="UP000234681"/>
    </source>
</evidence>